<accession>A0ABX6IEA6</accession>
<keyword evidence="4" id="KW-0274">FAD</keyword>
<dbReference type="InterPro" id="IPR009075">
    <property type="entry name" value="AcylCo_DH/oxidase_C"/>
</dbReference>
<dbReference type="Gene3D" id="1.20.140.10">
    <property type="entry name" value="Butyryl-CoA Dehydrogenase, subunit A, domain 3"/>
    <property type="match status" value="1"/>
</dbReference>
<evidence type="ECO:0000256" key="3">
    <source>
        <dbReference type="ARBA" id="ARBA00022630"/>
    </source>
</evidence>
<dbReference type="EMBL" id="CP045809">
    <property type="protein sequence ID" value="QHN34182.1"/>
    <property type="molecule type" value="Genomic_DNA"/>
</dbReference>
<reference evidence="9" key="1">
    <citation type="journal article" date="2021" name="Nat. Microbiol.">
        <title>Cocultivation of an ultrasmall environmental parasitic bacterium with lytic ability against bacteria associated with wastewater foams.</title>
        <authorList>
            <person name="Batinovic S."/>
            <person name="Rose J.J.A."/>
            <person name="Ratcliffe J."/>
            <person name="Seviour R.J."/>
            <person name="Petrovski S."/>
        </authorList>
    </citation>
    <scope>NUCLEOTIDE SEQUENCE</scope>
    <source>
        <strain evidence="9">CON9</strain>
    </source>
</reference>
<comment type="cofactor">
    <cofactor evidence="1">
        <name>FAD</name>
        <dbReference type="ChEBI" id="CHEBI:57692"/>
    </cofactor>
</comment>
<dbReference type="InterPro" id="IPR009100">
    <property type="entry name" value="AcylCoA_DH/oxidase_NM_dom_sf"/>
</dbReference>
<feature type="domain" description="Acyl-CoA dehydrogenase/oxidase C-terminal" evidence="7">
    <location>
        <begin position="239"/>
        <end position="357"/>
    </location>
</feature>
<proteinExistence type="inferred from homology"/>
<keyword evidence="10" id="KW-1185">Reference proteome</keyword>
<dbReference type="CDD" id="cd00567">
    <property type="entry name" value="ACAD"/>
    <property type="match status" value="1"/>
</dbReference>
<evidence type="ECO:0000256" key="4">
    <source>
        <dbReference type="ARBA" id="ARBA00022827"/>
    </source>
</evidence>
<sequence length="370" mass="38391">MNTTTDDRPTSASGAAVSAQEREALRDSVADLLRRRGSMAEVRAAATRPGRTDEPLWTTLCTEIGVAALPIPEQYDGAGASFAESAVVLEELGRSLSPVPAFSTALATAAILLSGDETVAADVLPKIAAGEKTATVCWAGSSGWDTPGVTADGGLLSGTAHYVIDGESVDLLVVLAGGSGHQATLHVLPADADGVRVEALPTVDPTRPLARIDFVDAPARALASADHLPTQLRTYAWALLACEQVGGAAAALDLSVDYAKVRKQFGRAIGSFQALKHRMADMYVLVESARSLAQAAIQAVATGAADADTLAASAHVYCSEAFSSVTGDAIQIHGGIGITWEHDIHLYFKRAQGSSQLFGQPHEALRSLTP</sequence>
<dbReference type="InterPro" id="IPR013786">
    <property type="entry name" value="AcylCoA_DH/ox_N"/>
</dbReference>
<feature type="region of interest" description="Disordered" evidence="6">
    <location>
        <begin position="1"/>
        <end position="20"/>
    </location>
</feature>
<evidence type="ECO:0000313" key="9">
    <source>
        <dbReference type="EMBL" id="QHN34182.1"/>
    </source>
</evidence>
<dbReference type="PANTHER" id="PTHR43884:SF20">
    <property type="entry name" value="ACYL-COA DEHYDROGENASE FADE28"/>
    <property type="match status" value="1"/>
</dbReference>
<protein>
    <submittedName>
        <fullName evidence="9">Acyl-CoA dehydrogenase</fullName>
    </submittedName>
</protein>
<dbReference type="Pfam" id="PF00441">
    <property type="entry name" value="Acyl-CoA_dh_1"/>
    <property type="match status" value="1"/>
</dbReference>
<keyword evidence="3" id="KW-0285">Flavoprotein</keyword>
<dbReference type="SUPFAM" id="SSF47203">
    <property type="entry name" value="Acyl-CoA dehydrogenase C-terminal domain-like"/>
    <property type="match status" value="1"/>
</dbReference>
<dbReference type="SUPFAM" id="SSF56645">
    <property type="entry name" value="Acyl-CoA dehydrogenase NM domain-like"/>
    <property type="match status" value="1"/>
</dbReference>
<dbReference type="Gene3D" id="1.10.540.10">
    <property type="entry name" value="Acyl-CoA dehydrogenase/oxidase, N-terminal domain"/>
    <property type="match status" value="1"/>
</dbReference>
<keyword evidence="5" id="KW-0560">Oxidoreductase</keyword>
<gene>
    <name evidence="9" type="ORF">GII31_03975</name>
</gene>
<evidence type="ECO:0000256" key="6">
    <source>
        <dbReference type="SAM" id="MobiDB-lite"/>
    </source>
</evidence>
<evidence type="ECO:0000256" key="5">
    <source>
        <dbReference type="ARBA" id="ARBA00023002"/>
    </source>
</evidence>
<dbReference type="RefSeq" id="WP_213247000.1">
    <property type="nucleotide sequence ID" value="NZ_CP045806.1"/>
</dbReference>
<dbReference type="Proteomes" id="UP001059836">
    <property type="component" value="Chromosome"/>
</dbReference>
<evidence type="ECO:0000259" key="7">
    <source>
        <dbReference type="Pfam" id="PF00441"/>
    </source>
</evidence>
<evidence type="ECO:0000313" key="10">
    <source>
        <dbReference type="Proteomes" id="UP001059836"/>
    </source>
</evidence>
<comment type="similarity">
    <text evidence="2">Belongs to the acyl-CoA dehydrogenase family.</text>
</comment>
<dbReference type="Pfam" id="PF02771">
    <property type="entry name" value="Acyl-CoA_dh_N"/>
    <property type="match status" value="1"/>
</dbReference>
<dbReference type="InterPro" id="IPR037069">
    <property type="entry name" value="AcylCoA_DH/ox_N_sf"/>
</dbReference>
<evidence type="ECO:0000259" key="8">
    <source>
        <dbReference type="Pfam" id="PF02771"/>
    </source>
</evidence>
<dbReference type="PANTHER" id="PTHR43884">
    <property type="entry name" value="ACYL-COA DEHYDROGENASE"/>
    <property type="match status" value="1"/>
</dbReference>
<evidence type="ECO:0000256" key="1">
    <source>
        <dbReference type="ARBA" id="ARBA00001974"/>
    </source>
</evidence>
<dbReference type="InterPro" id="IPR036250">
    <property type="entry name" value="AcylCo_DH-like_C"/>
</dbReference>
<feature type="domain" description="Acyl-CoA dehydrogenase/oxidase N-terminal" evidence="8">
    <location>
        <begin position="20"/>
        <end position="131"/>
    </location>
</feature>
<name>A0ABX6IEA6_9ACTN</name>
<organism evidence="9 10">
    <name type="scientific">Gordonia pseudamarae</name>
    <dbReference type="NCBI Taxonomy" id="2831662"/>
    <lineage>
        <taxon>Bacteria</taxon>
        <taxon>Bacillati</taxon>
        <taxon>Actinomycetota</taxon>
        <taxon>Actinomycetes</taxon>
        <taxon>Mycobacteriales</taxon>
        <taxon>Gordoniaceae</taxon>
        <taxon>Gordonia</taxon>
    </lineage>
</organism>
<evidence type="ECO:0000256" key="2">
    <source>
        <dbReference type="ARBA" id="ARBA00009347"/>
    </source>
</evidence>